<dbReference type="EMBL" id="JAGGLR010000031">
    <property type="protein sequence ID" value="MBP2067548.1"/>
    <property type="molecule type" value="Genomic_DNA"/>
</dbReference>
<dbReference type="AlphaFoldDB" id="A0A061ACL2"/>
<reference evidence="3" key="1">
    <citation type="submission" date="2014-05" db="EMBL/GenBank/DDBJ databases">
        <authorList>
            <person name="Horn Fabian"/>
        </authorList>
    </citation>
    <scope>NUCLEOTIDE SEQUENCE</scope>
</reference>
<keyword evidence="5" id="KW-1185">Reference proteome</keyword>
<proteinExistence type="predicted"/>
<sequence length="227" mass="25689">MPRLPDRPVHGLGDLHAAGIDPAPQRSGPTWREFLTAQAHGILAADFLHIDTISLKRLYALVFIEHGTRRVHLAGVTAHPTAPWTLQQARNLTMTLGRRMDSLHFLLRDRDSKYTNAFVAVFQADDMEILLSPPRARKANAVCERAVGTLRREVLARILIYNEAHAVKVLTEYIRHYNQHRPHHSRQQLPPDSAEPPALAHVNDLTPHRIERRPVLGGLINEYRQAA</sequence>
<reference evidence="4 5" key="2">
    <citation type="submission" date="2021-03" db="EMBL/GenBank/DDBJ databases">
        <title>Genomic Encyclopedia of Type Strains, Phase IV (KMG-IV): sequencing the most valuable type-strain genomes for metagenomic binning, comparative biology and taxonomic classification.</title>
        <authorList>
            <person name="Goeker M."/>
        </authorList>
    </citation>
    <scope>NUCLEOTIDE SEQUENCE [LARGE SCALE GENOMIC DNA]</scope>
    <source>
        <strain evidence="4 5">DSM 41954</strain>
    </source>
</reference>
<evidence type="ECO:0000256" key="1">
    <source>
        <dbReference type="SAM" id="MobiDB-lite"/>
    </source>
</evidence>
<dbReference type="Gene3D" id="3.30.420.10">
    <property type="entry name" value="Ribonuclease H-like superfamily/Ribonuclease H"/>
    <property type="match status" value="1"/>
</dbReference>
<accession>A0A061ACL2</accession>
<dbReference type="EMBL" id="LK022848">
    <property type="protein sequence ID" value="CDR17592.1"/>
    <property type="molecule type" value="Genomic_DNA"/>
</dbReference>
<evidence type="ECO:0000313" key="3">
    <source>
        <dbReference type="EMBL" id="CDR17592.1"/>
    </source>
</evidence>
<evidence type="ECO:0000313" key="4">
    <source>
        <dbReference type="EMBL" id="MBP2067548.1"/>
    </source>
</evidence>
<evidence type="ECO:0000259" key="2">
    <source>
        <dbReference type="PROSITE" id="PS50994"/>
    </source>
</evidence>
<dbReference type="HOGENOM" id="CLU_064679_2_0_11"/>
<protein>
    <submittedName>
        <fullName evidence="3">Integrase catalytic region</fullName>
    </submittedName>
</protein>
<dbReference type="SUPFAM" id="SSF53098">
    <property type="entry name" value="Ribonuclease H-like"/>
    <property type="match status" value="1"/>
</dbReference>
<dbReference type="PROSITE" id="PS50994">
    <property type="entry name" value="INTEGRASE"/>
    <property type="match status" value="1"/>
</dbReference>
<dbReference type="Proteomes" id="UP000756710">
    <property type="component" value="Unassembled WGS sequence"/>
</dbReference>
<gene>
    <name evidence="4" type="ORF">J2Z30_008614</name>
    <name evidence="3" type="ORF">SIRAN9575</name>
</gene>
<dbReference type="GO" id="GO:0003676">
    <property type="term" value="F:nucleic acid binding"/>
    <property type="evidence" value="ECO:0007669"/>
    <property type="project" value="InterPro"/>
</dbReference>
<feature type="domain" description="Integrase catalytic" evidence="2">
    <location>
        <begin position="25"/>
        <end position="199"/>
    </location>
</feature>
<dbReference type="InterPro" id="IPR001584">
    <property type="entry name" value="Integrase_cat-core"/>
</dbReference>
<feature type="region of interest" description="Disordered" evidence="1">
    <location>
        <begin position="179"/>
        <end position="198"/>
    </location>
</feature>
<organism evidence="3">
    <name type="scientific">Streptomyces iranensis</name>
    <dbReference type="NCBI Taxonomy" id="576784"/>
    <lineage>
        <taxon>Bacteria</taxon>
        <taxon>Bacillati</taxon>
        <taxon>Actinomycetota</taxon>
        <taxon>Actinomycetes</taxon>
        <taxon>Kitasatosporales</taxon>
        <taxon>Streptomycetaceae</taxon>
        <taxon>Streptomyces</taxon>
        <taxon>Streptomyces violaceusniger group</taxon>
    </lineage>
</organism>
<dbReference type="InterPro" id="IPR036397">
    <property type="entry name" value="RNaseH_sf"/>
</dbReference>
<dbReference type="Pfam" id="PF13683">
    <property type="entry name" value="rve_3"/>
    <property type="match status" value="1"/>
</dbReference>
<dbReference type="InterPro" id="IPR012337">
    <property type="entry name" value="RNaseH-like_sf"/>
</dbReference>
<name>A0A061ACL2_9ACTN</name>
<dbReference type="GO" id="GO:0015074">
    <property type="term" value="P:DNA integration"/>
    <property type="evidence" value="ECO:0007669"/>
    <property type="project" value="InterPro"/>
</dbReference>
<evidence type="ECO:0000313" key="5">
    <source>
        <dbReference type="Proteomes" id="UP000756710"/>
    </source>
</evidence>